<keyword evidence="6" id="KW-0732">Signal</keyword>
<dbReference type="EMBL" id="BMED01000001">
    <property type="protein sequence ID" value="GGC61059.1"/>
    <property type="molecule type" value="Genomic_DNA"/>
</dbReference>
<evidence type="ECO:0000313" key="9">
    <source>
        <dbReference type="Proteomes" id="UP000637423"/>
    </source>
</evidence>
<protein>
    <recommendedName>
        <fullName evidence="3">N-acetylmuramoyl-L-alanine amidase</fullName>
        <ecNumber evidence="3">3.5.1.28</ecNumber>
    </recommendedName>
</protein>
<dbReference type="PANTHER" id="PTHR30417">
    <property type="entry name" value="N-ACETYLMURAMOYL-L-ALANINE AMIDASE AMID"/>
    <property type="match status" value="1"/>
</dbReference>
<organism evidence="8 9">
    <name type="scientific">Undibacterium terreum</name>
    <dbReference type="NCBI Taxonomy" id="1224302"/>
    <lineage>
        <taxon>Bacteria</taxon>
        <taxon>Pseudomonadati</taxon>
        <taxon>Pseudomonadota</taxon>
        <taxon>Betaproteobacteria</taxon>
        <taxon>Burkholderiales</taxon>
        <taxon>Oxalobacteraceae</taxon>
        <taxon>Undibacterium</taxon>
    </lineage>
</organism>
<sequence>MKLLRVASWIALASTIAILSGCATGVRLDTSKTAISQESRVKFLIIHYTALDMPTSLRVLTQQEVSAHYLVGDDNPTTIYRLVDESQTAYQAGLSDWKGFSRLNPSSIGIEIVNLGYQDGPNGRSYQPFPQYQIDKLIPLIKDIVARHKIKPENILGHQEIAPQRKPDPGPLFPWKQLADAGLIPWPYADQVATLQAGYEQQLPDITWFQKKLAQHGYLTPQTGVLDDATRNVLIAFQARYRPAKFDGHPDAESAAILQVLTTTAKTINKQQ</sequence>
<evidence type="ECO:0000256" key="2">
    <source>
        <dbReference type="ARBA" id="ARBA00007553"/>
    </source>
</evidence>
<dbReference type="SUPFAM" id="SSF47090">
    <property type="entry name" value="PGBD-like"/>
    <property type="match status" value="1"/>
</dbReference>
<dbReference type="PANTHER" id="PTHR30417:SF1">
    <property type="entry name" value="N-ACETYLMURAMOYL-L-ALANINE AMIDASE AMID"/>
    <property type="match status" value="1"/>
</dbReference>
<feature type="chain" id="PRO_5038030932" description="N-acetylmuramoyl-L-alanine amidase" evidence="6">
    <location>
        <begin position="24"/>
        <end position="272"/>
    </location>
</feature>
<dbReference type="PROSITE" id="PS51257">
    <property type="entry name" value="PROKAR_LIPOPROTEIN"/>
    <property type="match status" value="1"/>
</dbReference>
<dbReference type="Gene3D" id="1.10.101.10">
    <property type="entry name" value="PGBD-like superfamily/PGBD"/>
    <property type="match status" value="1"/>
</dbReference>
<comment type="similarity">
    <text evidence="2">Belongs to the N-acetylmuramoyl-L-alanine amidase 2 family.</text>
</comment>
<feature type="domain" description="N-acetylmuramoyl-L-alanine amidase" evidence="7">
    <location>
        <begin position="29"/>
        <end position="170"/>
    </location>
</feature>
<dbReference type="Pfam" id="PF01510">
    <property type="entry name" value="Amidase_2"/>
    <property type="match status" value="1"/>
</dbReference>
<dbReference type="GO" id="GO:0009254">
    <property type="term" value="P:peptidoglycan turnover"/>
    <property type="evidence" value="ECO:0007669"/>
    <property type="project" value="TreeGrafter"/>
</dbReference>
<comment type="caution">
    <text evidence="8">The sequence shown here is derived from an EMBL/GenBank/DDBJ whole genome shotgun (WGS) entry which is preliminary data.</text>
</comment>
<evidence type="ECO:0000313" key="8">
    <source>
        <dbReference type="EMBL" id="GGC61059.1"/>
    </source>
</evidence>
<reference evidence="8" key="2">
    <citation type="submission" date="2020-09" db="EMBL/GenBank/DDBJ databases">
        <authorList>
            <person name="Sun Q."/>
            <person name="Zhou Y."/>
        </authorList>
    </citation>
    <scope>NUCLEOTIDE SEQUENCE</scope>
    <source>
        <strain evidence="8">CGMCC 1.10998</strain>
    </source>
</reference>
<dbReference type="FunFam" id="3.40.80.10:FF:000003">
    <property type="entry name" value="N-acetylmuramoyl-L-alanine amidase"/>
    <property type="match status" value="1"/>
</dbReference>
<dbReference type="Pfam" id="PF01471">
    <property type="entry name" value="PG_binding_1"/>
    <property type="match status" value="1"/>
</dbReference>
<dbReference type="GO" id="GO:0009253">
    <property type="term" value="P:peptidoglycan catabolic process"/>
    <property type="evidence" value="ECO:0007669"/>
    <property type="project" value="InterPro"/>
</dbReference>
<evidence type="ECO:0000256" key="4">
    <source>
        <dbReference type="ARBA" id="ARBA00022801"/>
    </source>
</evidence>
<dbReference type="InterPro" id="IPR002502">
    <property type="entry name" value="Amidase_domain"/>
</dbReference>
<feature type="signal peptide" evidence="6">
    <location>
        <begin position="1"/>
        <end position="23"/>
    </location>
</feature>
<dbReference type="RefSeq" id="WP_188564402.1">
    <property type="nucleotide sequence ID" value="NZ_BMED01000001.1"/>
</dbReference>
<dbReference type="Proteomes" id="UP000637423">
    <property type="component" value="Unassembled WGS sequence"/>
</dbReference>
<evidence type="ECO:0000259" key="7">
    <source>
        <dbReference type="SMART" id="SM00644"/>
    </source>
</evidence>
<dbReference type="SMART" id="SM00644">
    <property type="entry name" value="Ami_2"/>
    <property type="match status" value="1"/>
</dbReference>
<proteinExistence type="inferred from homology"/>
<name>A0A916U571_9BURK</name>
<dbReference type="EC" id="3.5.1.28" evidence="3"/>
<dbReference type="GO" id="GO:0019867">
    <property type="term" value="C:outer membrane"/>
    <property type="evidence" value="ECO:0007669"/>
    <property type="project" value="TreeGrafter"/>
</dbReference>
<keyword evidence="5" id="KW-0961">Cell wall biogenesis/degradation</keyword>
<dbReference type="InterPro" id="IPR002477">
    <property type="entry name" value="Peptidoglycan-bd-like"/>
</dbReference>
<dbReference type="InterPro" id="IPR036365">
    <property type="entry name" value="PGBD-like_sf"/>
</dbReference>
<evidence type="ECO:0000256" key="6">
    <source>
        <dbReference type="SAM" id="SignalP"/>
    </source>
</evidence>
<reference evidence="8" key="1">
    <citation type="journal article" date="2014" name="Int. J. Syst. Evol. Microbiol.">
        <title>Complete genome sequence of Corynebacterium casei LMG S-19264T (=DSM 44701T), isolated from a smear-ripened cheese.</title>
        <authorList>
            <consortium name="US DOE Joint Genome Institute (JGI-PGF)"/>
            <person name="Walter F."/>
            <person name="Albersmeier A."/>
            <person name="Kalinowski J."/>
            <person name="Ruckert C."/>
        </authorList>
    </citation>
    <scope>NUCLEOTIDE SEQUENCE</scope>
    <source>
        <strain evidence="8">CGMCC 1.10998</strain>
    </source>
</reference>
<dbReference type="GO" id="GO:0008745">
    <property type="term" value="F:N-acetylmuramoyl-L-alanine amidase activity"/>
    <property type="evidence" value="ECO:0007669"/>
    <property type="project" value="UniProtKB-EC"/>
</dbReference>
<dbReference type="InterPro" id="IPR036366">
    <property type="entry name" value="PGBDSf"/>
</dbReference>
<dbReference type="Gene3D" id="3.40.80.10">
    <property type="entry name" value="Peptidoglycan recognition protein-like"/>
    <property type="match status" value="1"/>
</dbReference>
<dbReference type="InterPro" id="IPR036505">
    <property type="entry name" value="Amidase/PGRP_sf"/>
</dbReference>
<dbReference type="InterPro" id="IPR051206">
    <property type="entry name" value="NAMLAA_amidase_2"/>
</dbReference>
<evidence type="ECO:0000256" key="1">
    <source>
        <dbReference type="ARBA" id="ARBA00001561"/>
    </source>
</evidence>
<dbReference type="CDD" id="cd06583">
    <property type="entry name" value="PGRP"/>
    <property type="match status" value="1"/>
</dbReference>
<dbReference type="AlphaFoldDB" id="A0A916U571"/>
<dbReference type="SUPFAM" id="SSF55846">
    <property type="entry name" value="N-acetylmuramoyl-L-alanine amidase-like"/>
    <property type="match status" value="1"/>
</dbReference>
<keyword evidence="9" id="KW-1185">Reference proteome</keyword>
<gene>
    <name evidence="8" type="primary">ampDh2</name>
    <name evidence="8" type="ORF">GCM10011396_05030</name>
</gene>
<keyword evidence="4" id="KW-0378">Hydrolase</keyword>
<dbReference type="GO" id="GO:0071555">
    <property type="term" value="P:cell wall organization"/>
    <property type="evidence" value="ECO:0007669"/>
    <property type="project" value="UniProtKB-KW"/>
</dbReference>
<evidence type="ECO:0000256" key="5">
    <source>
        <dbReference type="ARBA" id="ARBA00023316"/>
    </source>
</evidence>
<accession>A0A916U571</accession>
<comment type="catalytic activity">
    <reaction evidence="1">
        <text>Hydrolyzes the link between N-acetylmuramoyl residues and L-amino acid residues in certain cell-wall glycopeptides.</text>
        <dbReference type="EC" id="3.5.1.28"/>
    </reaction>
</comment>
<evidence type="ECO:0000256" key="3">
    <source>
        <dbReference type="ARBA" id="ARBA00011901"/>
    </source>
</evidence>